<dbReference type="InterPro" id="IPR036890">
    <property type="entry name" value="HATPase_C_sf"/>
</dbReference>
<dbReference type="EC" id="2.7.13.3" evidence="2"/>
<dbReference type="SUPFAM" id="SSF47384">
    <property type="entry name" value="Homodimeric domain of signal transducing histidine kinase"/>
    <property type="match status" value="1"/>
</dbReference>
<dbReference type="Gene3D" id="3.30.450.20">
    <property type="entry name" value="PAS domain"/>
    <property type="match status" value="2"/>
</dbReference>
<dbReference type="PANTHER" id="PTHR43304">
    <property type="entry name" value="PHYTOCHROME-LIKE PROTEIN CPH1"/>
    <property type="match status" value="1"/>
</dbReference>
<proteinExistence type="predicted"/>
<keyword evidence="4" id="KW-0808">Transferase</keyword>
<evidence type="ECO:0000313" key="10">
    <source>
        <dbReference type="EMBL" id="ADU66272.1"/>
    </source>
</evidence>
<dbReference type="InterPro" id="IPR052162">
    <property type="entry name" value="Sensor_kinase/Photoreceptor"/>
</dbReference>
<reference evidence="10 11" key="1">
    <citation type="submission" date="2010-12" db="EMBL/GenBank/DDBJ databases">
        <title>Complete sequence of Desulfurispirillum indicum S5.</title>
        <authorList>
            <consortium name="US DOE Joint Genome Institute"/>
            <person name="Lucas S."/>
            <person name="Copeland A."/>
            <person name="Lapidus A."/>
            <person name="Cheng J.-F."/>
            <person name="Goodwin L."/>
            <person name="Pitluck S."/>
            <person name="Chertkov O."/>
            <person name="Held B."/>
            <person name="Detter J.C."/>
            <person name="Han C."/>
            <person name="Tapia R."/>
            <person name="Land M."/>
            <person name="Hauser L."/>
            <person name="Kyrpides N."/>
            <person name="Ivanova N."/>
            <person name="Mikhailova N."/>
            <person name="Haggblom M."/>
            <person name="Rauschenbach I."/>
            <person name="Bini E."/>
            <person name="Woyke T."/>
        </authorList>
    </citation>
    <scope>NUCLEOTIDE SEQUENCE [LARGE SCALE GENOMIC DNA]</scope>
    <source>
        <strain evidence="11">ATCC BAA-1389 / DSM 22839 / S5</strain>
    </source>
</reference>
<organism evidence="10 11">
    <name type="scientific">Desulfurispirillum indicum (strain ATCC BAA-1389 / DSM 22839 / S5)</name>
    <dbReference type="NCBI Taxonomy" id="653733"/>
    <lineage>
        <taxon>Bacteria</taxon>
        <taxon>Pseudomonadati</taxon>
        <taxon>Chrysiogenota</taxon>
        <taxon>Chrysiogenia</taxon>
        <taxon>Chrysiogenales</taxon>
        <taxon>Chrysiogenaceae</taxon>
        <taxon>Desulfurispirillum</taxon>
    </lineage>
</organism>
<protein>
    <recommendedName>
        <fullName evidence="2">histidine kinase</fullName>
        <ecNumber evidence="2">2.7.13.3</ecNumber>
    </recommendedName>
</protein>
<keyword evidence="3" id="KW-0597">Phosphoprotein</keyword>
<evidence type="ECO:0000256" key="1">
    <source>
        <dbReference type="ARBA" id="ARBA00000085"/>
    </source>
</evidence>
<evidence type="ECO:0000256" key="3">
    <source>
        <dbReference type="ARBA" id="ARBA00022553"/>
    </source>
</evidence>
<keyword evidence="8" id="KW-0732">Signal</keyword>
<dbReference type="Pfam" id="PF13426">
    <property type="entry name" value="PAS_9"/>
    <property type="match status" value="1"/>
</dbReference>
<evidence type="ECO:0000256" key="7">
    <source>
        <dbReference type="SAM" id="Phobius"/>
    </source>
</evidence>
<dbReference type="Gene3D" id="3.30.565.10">
    <property type="entry name" value="Histidine kinase-like ATPase, C-terminal domain"/>
    <property type="match status" value="1"/>
</dbReference>
<dbReference type="SMART" id="SM00091">
    <property type="entry name" value="PAS"/>
    <property type="match status" value="2"/>
</dbReference>
<accession>E6W7A5</accession>
<feature type="signal peptide" evidence="8">
    <location>
        <begin position="1"/>
        <end position="18"/>
    </location>
</feature>
<dbReference type="Gene3D" id="1.10.287.130">
    <property type="match status" value="1"/>
</dbReference>
<name>E6W7A5_DESIS</name>
<dbReference type="AlphaFoldDB" id="E6W7A5"/>
<dbReference type="STRING" id="653733.Selin_1539"/>
<keyword evidence="7" id="KW-1133">Transmembrane helix</keyword>
<dbReference type="NCBIfam" id="TIGR00229">
    <property type="entry name" value="sensory_box"/>
    <property type="match status" value="2"/>
</dbReference>
<dbReference type="CDD" id="cd00130">
    <property type="entry name" value="PAS"/>
    <property type="match status" value="2"/>
</dbReference>
<dbReference type="eggNOG" id="COG4191">
    <property type="taxonomic scope" value="Bacteria"/>
</dbReference>
<evidence type="ECO:0000259" key="9">
    <source>
        <dbReference type="PROSITE" id="PS50109"/>
    </source>
</evidence>
<evidence type="ECO:0000256" key="8">
    <source>
        <dbReference type="SAM" id="SignalP"/>
    </source>
</evidence>
<keyword evidence="7" id="KW-0812">Transmembrane</keyword>
<dbReference type="InterPro" id="IPR000014">
    <property type="entry name" value="PAS"/>
</dbReference>
<dbReference type="InterPro" id="IPR003594">
    <property type="entry name" value="HATPase_dom"/>
</dbReference>
<dbReference type="InterPro" id="IPR035965">
    <property type="entry name" value="PAS-like_dom_sf"/>
</dbReference>
<evidence type="ECO:0000256" key="5">
    <source>
        <dbReference type="ARBA" id="ARBA00022777"/>
    </source>
</evidence>
<feature type="chain" id="PRO_5003211804" description="histidine kinase" evidence="8">
    <location>
        <begin position="19"/>
        <end position="595"/>
    </location>
</feature>
<dbReference type="InterPro" id="IPR013656">
    <property type="entry name" value="PAS_4"/>
</dbReference>
<dbReference type="PANTHER" id="PTHR43304:SF1">
    <property type="entry name" value="PAC DOMAIN-CONTAINING PROTEIN"/>
    <property type="match status" value="1"/>
</dbReference>
<dbReference type="SUPFAM" id="SSF55785">
    <property type="entry name" value="PYP-like sensor domain (PAS domain)"/>
    <property type="match status" value="2"/>
</dbReference>
<dbReference type="SUPFAM" id="SSF55874">
    <property type="entry name" value="ATPase domain of HSP90 chaperone/DNA topoisomerase II/histidine kinase"/>
    <property type="match status" value="1"/>
</dbReference>
<sequence length="595" mass="67892">MKLLIVFFIVALWFPAQATETEETPTFGYEMFQRHGAIMLLIDPVSGAILDANQAAEDFYGYTSEELRSFHIQDLNMLSSVEVESERQAAAAEERNFFVFPHRLASGEVRTVEVYSWPVEHSGRIVLFSIIQDITEELQAREELHMYQQHLEQTVEQRTSELRTRTGWFVTALSGALLVQFIIIFALLKVIVSRKKLMEELRQSQEYNRVLFRHSRIPLIVMDAEDFHYTDCNDAAVAIYGMSNRQELLGSTPADVSAATQEDGSDSATLAVEKIQHALKEGNARFEWWHQRADGNQWLADVHLMRFEHAGRRMLQFSLIDITERKQAQQELQATLASLQQQIDDAVTRSRQQDRIIYEQSRRQSMSRLLLNLAHQWRQPLNVAGLLIQEIEECFLAEDVDHKHIRQSIAQAMEQLVDLSGTISSLTHLYETQGEVVAVHLAAIFRQSLGYLTQEQRGMLCLEQDICPHITLQAVQSDVVEIFVELLANAISIARARKRSQVAVAMTVVTTDDGAVQIVCRDNAGGIDQEILPMLFVPYTTSQFRKRDKGMGLYYLRRMVEDSYCGSLEAENRGQGACFIVRLYDHISREGESCP</sequence>
<dbReference type="HOGENOM" id="CLU_000445_114_71_0"/>
<keyword evidence="5" id="KW-0418">Kinase</keyword>
<keyword evidence="7" id="KW-0472">Membrane</keyword>
<evidence type="ECO:0000256" key="4">
    <source>
        <dbReference type="ARBA" id="ARBA00022679"/>
    </source>
</evidence>
<dbReference type="InterPro" id="IPR036097">
    <property type="entry name" value="HisK_dim/P_sf"/>
</dbReference>
<dbReference type="EMBL" id="CP002432">
    <property type="protein sequence ID" value="ADU66272.1"/>
    <property type="molecule type" value="Genomic_DNA"/>
</dbReference>
<evidence type="ECO:0000256" key="6">
    <source>
        <dbReference type="SAM" id="Coils"/>
    </source>
</evidence>
<dbReference type="GO" id="GO:0000155">
    <property type="term" value="F:phosphorelay sensor kinase activity"/>
    <property type="evidence" value="ECO:0007669"/>
    <property type="project" value="InterPro"/>
</dbReference>
<feature type="coiled-coil region" evidence="6">
    <location>
        <begin position="322"/>
        <end position="349"/>
    </location>
</feature>
<dbReference type="InterPro" id="IPR005467">
    <property type="entry name" value="His_kinase_dom"/>
</dbReference>
<feature type="transmembrane region" description="Helical" evidence="7">
    <location>
        <begin position="168"/>
        <end position="192"/>
    </location>
</feature>
<dbReference type="Pfam" id="PF02518">
    <property type="entry name" value="HATPase_c"/>
    <property type="match status" value="1"/>
</dbReference>
<dbReference type="KEGG" id="din:Selin_1539"/>
<evidence type="ECO:0000256" key="2">
    <source>
        <dbReference type="ARBA" id="ARBA00012438"/>
    </source>
</evidence>
<comment type="catalytic activity">
    <reaction evidence="1">
        <text>ATP + protein L-histidine = ADP + protein N-phospho-L-histidine.</text>
        <dbReference type="EC" id="2.7.13.3"/>
    </reaction>
</comment>
<gene>
    <name evidence="10" type="ordered locus">Selin_1539</name>
</gene>
<dbReference type="InParanoid" id="E6W7A5"/>
<dbReference type="Pfam" id="PF08448">
    <property type="entry name" value="PAS_4"/>
    <property type="match status" value="1"/>
</dbReference>
<dbReference type="PROSITE" id="PS50109">
    <property type="entry name" value="HIS_KIN"/>
    <property type="match status" value="1"/>
</dbReference>
<feature type="domain" description="Histidine kinase" evidence="9">
    <location>
        <begin position="372"/>
        <end position="587"/>
    </location>
</feature>
<keyword evidence="6" id="KW-0175">Coiled coil</keyword>
<dbReference type="OrthoDB" id="9815750at2"/>
<keyword evidence="11" id="KW-1185">Reference proteome</keyword>
<dbReference type="Proteomes" id="UP000002572">
    <property type="component" value="Chromosome"/>
</dbReference>
<evidence type="ECO:0000313" key="11">
    <source>
        <dbReference type="Proteomes" id="UP000002572"/>
    </source>
</evidence>